<dbReference type="PROSITE" id="PS50914">
    <property type="entry name" value="BON"/>
    <property type="match status" value="1"/>
</dbReference>
<dbReference type="PROSITE" id="PS51371">
    <property type="entry name" value="CBS"/>
    <property type="match status" value="2"/>
</dbReference>
<reference evidence="5" key="1">
    <citation type="submission" date="2021-05" db="EMBL/GenBank/DDBJ databases">
        <authorList>
            <person name="Arsene-Ploetze F."/>
        </authorList>
    </citation>
    <scope>NUCLEOTIDE SEQUENCE</scope>
    <source>
        <strain evidence="5">DSM 42138</strain>
    </source>
</reference>
<feature type="domain" description="BON" evidence="3">
    <location>
        <begin position="146"/>
        <end position="215"/>
    </location>
</feature>
<evidence type="ECO:0000259" key="4">
    <source>
        <dbReference type="PROSITE" id="PS51371"/>
    </source>
</evidence>
<dbReference type="PANTHER" id="PTHR43080:SF29">
    <property type="entry name" value="OS02G0818000 PROTEIN"/>
    <property type="match status" value="1"/>
</dbReference>
<dbReference type="Gene3D" id="3.30.1340.30">
    <property type="match status" value="1"/>
</dbReference>
<protein>
    <submittedName>
        <fullName evidence="5">BON domain-containing protein</fullName>
    </submittedName>
</protein>
<evidence type="ECO:0000259" key="3">
    <source>
        <dbReference type="PROSITE" id="PS50914"/>
    </source>
</evidence>
<dbReference type="InterPro" id="IPR051257">
    <property type="entry name" value="Diverse_CBS-Domain"/>
</dbReference>
<dbReference type="Gene3D" id="3.10.580.10">
    <property type="entry name" value="CBS-domain"/>
    <property type="match status" value="1"/>
</dbReference>
<dbReference type="PIRSF" id="PIRSF036990">
    <property type="entry name" value="UCP036990_CBS_BON"/>
    <property type="match status" value="1"/>
</dbReference>
<dbReference type="Pfam" id="PF04972">
    <property type="entry name" value="BON"/>
    <property type="match status" value="1"/>
</dbReference>
<evidence type="ECO:0000256" key="1">
    <source>
        <dbReference type="ARBA" id="ARBA00023122"/>
    </source>
</evidence>
<dbReference type="InterPro" id="IPR000644">
    <property type="entry name" value="CBS_dom"/>
</dbReference>
<keyword evidence="6" id="KW-1185">Reference proteome</keyword>
<name>A0A9W4DIK4_9ACTN</name>
<dbReference type="SUPFAM" id="SSF54631">
    <property type="entry name" value="CBS-domain pair"/>
    <property type="match status" value="1"/>
</dbReference>
<feature type="domain" description="CBS" evidence="4">
    <location>
        <begin position="93"/>
        <end position="150"/>
    </location>
</feature>
<evidence type="ECO:0000313" key="5">
    <source>
        <dbReference type="EMBL" id="CAG6390907.1"/>
    </source>
</evidence>
<evidence type="ECO:0000313" key="6">
    <source>
        <dbReference type="Proteomes" id="UP001152519"/>
    </source>
</evidence>
<sequence length="232" mass="24607">MLKHRTVRDLMTHSVVSVRAQTPFKAVVKTLADNDITAVPVVDASDRTLGVVSEADLLHRESAQPDPAGLSAVLDAPGEVSVQSAATTAEGLMTSPAVVAHPEWTVVQAARVMDDGHVKRLPVVDDTGRLVGIVSRADLLRVFLRRDHAIREEISGDILDRTLGIGPDEVAVAVTDGRVALRGTVERRDLIPVVLRLCEGVDGVVEVTESLGHRTDEPVATAAPSGRPGVLP</sequence>
<comment type="caution">
    <text evidence="5">The sequence shown here is derived from an EMBL/GenBank/DDBJ whole genome shotgun (WGS) entry which is preliminary data.</text>
</comment>
<evidence type="ECO:0000256" key="2">
    <source>
        <dbReference type="PROSITE-ProRule" id="PRU00703"/>
    </source>
</evidence>
<accession>A0A9W4DIK4</accession>
<gene>
    <name evidence="5" type="ORF">SCOCK_10375</name>
</gene>
<dbReference type="Proteomes" id="UP001152519">
    <property type="component" value="Unassembled WGS sequence"/>
</dbReference>
<dbReference type="InterPro" id="IPR007055">
    <property type="entry name" value="BON_dom"/>
</dbReference>
<dbReference type="PANTHER" id="PTHR43080">
    <property type="entry name" value="CBS DOMAIN-CONTAINING PROTEIN CBSX3, MITOCHONDRIAL"/>
    <property type="match status" value="1"/>
</dbReference>
<dbReference type="SMART" id="SM00116">
    <property type="entry name" value="CBS"/>
    <property type="match status" value="2"/>
</dbReference>
<feature type="domain" description="CBS" evidence="4">
    <location>
        <begin position="11"/>
        <end position="68"/>
    </location>
</feature>
<keyword evidence="1 2" id="KW-0129">CBS domain</keyword>
<dbReference type="CDD" id="cd04586">
    <property type="entry name" value="CBS_pair_BON_assoc"/>
    <property type="match status" value="1"/>
</dbReference>
<dbReference type="InterPro" id="IPR017080">
    <property type="entry name" value="UCP036990_CBS_BON"/>
</dbReference>
<dbReference type="InterPro" id="IPR046342">
    <property type="entry name" value="CBS_dom_sf"/>
</dbReference>
<dbReference type="EMBL" id="CAJSLV010000001">
    <property type="protein sequence ID" value="CAG6390907.1"/>
    <property type="molecule type" value="Genomic_DNA"/>
</dbReference>
<dbReference type="Pfam" id="PF00571">
    <property type="entry name" value="CBS"/>
    <property type="match status" value="2"/>
</dbReference>
<dbReference type="AlphaFoldDB" id="A0A9W4DIK4"/>
<organism evidence="5 6">
    <name type="scientific">Actinacidiphila cocklensis</name>
    <dbReference type="NCBI Taxonomy" id="887465"/>
    <lineage>
        <taxon>Bacteria</taxon>
        <taxon>Bacillati</taxon>
        <taxon>Actinomycetota</taxon>
        <taxon>Actinomycetes</taxon>
        <taxon>Kitasatosporales</taxon>
        <taxon>Streptomycetaceae</taxon>
        <taxon>Actinacidiphila</taxon>
    </lineage>
</organism>
<proteinExistence type="predicted"/>